<evidence type="ECO:0000256" key="1">
    <source>
        <dbReference type="SAM" id="Coils"/>
    </source>
</evidence>
<evidence type="ECO:0000256" key="2">
    <source>
        <dbReference type="SAM" id="MobiDB-lite"/>
    </source>
</evidence>
<sequence length="150" mass="17113">MEESTRKSPRRRAVQPAKPVAAAPAPEPVPAQPVATVKKYVRRTPEQLIAELEQKKAELSARLQEKIDALDERRRKLEERPALRKERIEQQKRFERTIRAIAPDWDYAQMVGAIEMSLGANADMDELRSKGEVLLDKHGKPRRGGRSRKG</sequence>
<feature type="region of interest" description="Disordered" evidence="2">
    <location>
        <begin position="131"/>
        <end position="150"/>
    </location>
</feature>
<dbReference type="EMBL" id="JABBHS010000514">
    <property type="protein sequence ID" value="MBU2724806.1"/>
    <property type="molecule type" value="Genomic_DNA"/>
</dbReference>
<proteinExistence type="predicted"/>
<protein>
    <submittedName>
        <fullName evidence="3">Uncharacterized protein</fullName>
    </submittedName>
</protein>
<dbReference type="AlphaFoldDB" id="A0A8X8KBK6"/>
<accession>A0A8X8KBK6</accession>
<evidence type="ECO:0000313" key="4">
    <source>
        <dbReference type="Proteomes" id="UP000887300"/>
    </source>
</evidence>
<comment type="caution">
    <text evidence="3">The sequence shown here is derived from an EMBL/GenBank/DDBJ whole genome shotgun (WGS) entry which is preliminary data.</text>
</comment>
<dbReference type="RefSeq" id="WP_215885925.1">
    <property type="nucleotide sequence ID" value="NZ_JABBHS010000514.1"/>
</dbReference>
<name>A0A8X8KBK6_ACIFI</name>
<feature type="region of interest" description="Disordered" evidence="2">
    <location>
        <begin position="1"/>
        <end position="32"/>
    </location>
</feature>
<dbReference type="Proteomes" id="UP000887300">
    <property type="component" value="Unassembled WGS sequence"/>
</dbReference>
<feature type="coiled-coil region" evidence="1">
    <location>
        <begin position="49"/>
        <end position="80"/>
    </location>
</feature>
<gene>
    <name evidence="3" type="ORF">HF568_16765</name>
</gene>
<reference evidence="3" key="1">
    <citation type="journal article" date="2021" name="ISME J.">
        <title>Genomic evolution of the class Acidithiobacillia: deep-branching Proteobacteria living in extreme acidic conditions.</title>
        <authorList>
            <person name="Moya-Beltran A."/>
            <person name="Beard S."/>
            <person name="Rojas-Villalobos C."/>
            <person name="Issotta F."/>
            <person name="Gallardo Y."/>
            <person name="Ulloa R."/>
            <person name="Giaveno A."/>
            <person name="Degli Esposti M."/>
            <person name="Johnson D.B."/>
            <person name="Quatrini R."/>
        </authorList>
    </citation>
    <scope>NUCLEOTIDE SEQUENCE</scope>
    <source>
        <strain evidence="3">DSM 583</strain>
    </source>
</reference>
<evidence type="ECO:0000313" key="3">
    <source>
        <dbReference type="EMBL" id="MBU2724806.1"/>
    </source>
</evidence>
<feature type="compositionally biased region" description="Low complexity" evidence="2">
    <location>
        <begin position="14"/>
        <end position="24"/>
    </location>
</feature>
<keyword evidence="1" id="KW-0175">Coiled coil</keyword>
<feature type="compositionally biased region" description="Basic residues" evidence="2">
    <location>
        <begin position="139"/>
        <end position="150"/>
    </location>
</feature>
<organism evidence="3 4">
    <name type="scientific">Acidithiobacillus ferridurans</name>
    <dbReference type="NCBI Taxonomy" id="1232575"/>
    <lineage>
        <taxon>Bacteria</taxon>
        <taxon>Pseudomonadati</taxon>
        <taxon>Pseudomonadota</taxon>
        <taxon>Acidithiobacillia</taxon>
        <taxon>Acidithiobacillales</taxon>
        <taxon>Acidithiobacillaceae</taxon>
        <taxon>Acidithiobacillus</taxon>
    </lineage>
</organism>